<dbReference type="Gene3D" id="1.10.1320.10">
    <property type="entry name" value="DNA-directed RNA polymerase, N-terminal domain"/>
    <property type="match status" value="1"/>
</dbReference>
<dbReference type="GO" id="GO:0006390">
    <property type="term" value="P:mitochondrial transcription"/>
    <property type="evidence" value="ECO:0007669"/>
    <property type="project" value="TreeGrafter"/>
</dbReference>
<dbReference type="SUPFAM" id="SSF56672">
    <property type="entry name" value="DNA/RNA polymerases"/>
    <property type="match status" value="1"/>
</dbReference>
<feature type="domain" description="DNA-directed RNA polymerase C-terminal" evidence="12">
    <location>
        <begin position="465"/>
        <end position="844"/>
    </location>
</feature>
<dbReference type="PANTHER" id="PTHR10102:SF0">
    <property type="entry name" value="DNA-DIRECTED RNA POLYMERASE, MITOCHONDRIAL"/>
    <property type="match status" value="1"/>
</dbReference>
<evidence type="ECO:0000256" key="7">
    <source>
        <dbReference type="ARBA" id="ARBA00022695"/>
    </source>
</evidence>
<evidence type="ECO:0000256" key="9">
    <source>
        <dbReference type="ARBA" id="ARBA00023163"/>
    </source>
</evidence>
<geneLocation type="mitochondrion" evidence="13"/>
<dbReference type="InterPro" id="IPR043502">
    <property type="entry name" value="DNA/RNA_pol_sf"/>
</dbReference>
<evidence type="ECO:0000256" key="8">
    <source>
        <dbReference type="ARBA" id="ARBA00023128"/>
    </source>
</evidence>
<evidence type="ECO:0000259" key="12">
    <source>
        <dbReference type="Pfam" id="PF00940"/>
    </source>
</evidence>
<comment type="subcellular location">
    <subcellularLocation>
        <location evidence="2">Mitochondrion</location>
    </subcellularLocation>
</comment>
<evidence type="ECO:0000256" key="2">
    <source>
        <dbReference type="ARBA" id="ARBA00004173"/>
    </source>
</evidence>
<dbReference type="GO" id="GO:0003899">
    <property type="term" value="F:DNA-directed RNA polymerase activity"/>
    <property type="evidence" value="ECO:0007669"/>
    <property type="project" value="UniProtKB-EC"/>
</dbReference>
<dbReference type="InterPro" id="IPR037159">
    <property type="entry name" value="RNA_POL_N_sf"/>
</dbReference>
<evidence type="ECO:0000313" key="13">
    <source>
        <dbReference type="EMBL" id="AAD31445.1"/>
    </source>
</evidence>
<proteinExistence type="inferred from homology"/>
<evidence type="ECO:0000256" key="5">
    <source>
        <dbReference type="ARBA" id="ARBA00022478"/>
    </source>
</evidence>
<comment type="similarity">
    <text evidence="3 11">Belongs to the phage and mitochondrial RNA polymerase family.</text>
</comment>
<name>Q9XM74_NEUIN</name>
<dbReference type="AlphaFoldDB" id="Q9XM74"/>
<accession>Q9XM74</accession>
<dbReference type="PROSITE" id="PS00900">
    <property type="entry name" value="RNA_POL_PHAGE_1"/>
    <property type="match status" value="1"/>
</dbReference>
<dbReference type="GO" id="GO:0001018">
    <property type="term" value="F:mitochondrial promoter sequence-specific DNA binding"/>
    <property type="evidence" value="ECO:0007669"/>
    <property type="project" value="TreeGrafter"/>
</dbReference>
<evidence type="ECO:0000256" key="1">
    <source>
        <dbReference type="ARBA" id="ARBA00004026"/>
    </source>
</evidence>
<comment type="catalytic activity">
    <reaction evidence="10 11">
        <text>RNA(n) + a ribonucleoside 5'-triphosphate = RNA(n+1) + diphosphate</text>
        <dbReference type="Rhea" id="RHEA:21248"/>
        <dbReference type="Rhea" id="RHEA-COMP:14527"/>
        <dbReference type="Rhea" id="RHEA-COMP:17342"/>
        <dbReference type="ChEBI" id="CHEBI:33019"/>
        <dbReference type="ChEBI" id="CHEBI:61557"/>
        <dbReference type="ChEBI" id="CHEBI:140395"/>
        <dbReference type="EC" id="2.7.7.6"/>
    </reaction>
</comment>
<evidence type="ECO:0000256" key="10">
    <source>
        <dbReference type="ARBA" id="ARBA00048552"/>
    </source>
</evidence>
<protein>
    <recommendedName>
        <fullName evidence="4 11">DNA-directed RNA polymerase</fullName>
        <ecNumber evidence="4 11">2.7.7.6</ecNumber>
    </recommendedName>
</protein>
<dbReference type="PROSITE" id="PS00489">
    <property type="entry name" value="RNA_POL_PHAGE_2"/>
    <property type="match status" value="1"/>
</dbReference>
<dbReference type="InterPro" id="IPR046950">
    <property type="entry name" value="DNA-dir_Rpol_C_phage-type"/>
</dbReference>
<evidence type="ECO:0000256" key="4">
    <source>
        <dbReference type="ARBA" id="ARBA00012418"/>
    </source>
</evidence>
<keyword evidence="9 11" id="KW-0804">Transcription</keyword>
<sequence length="896" mass="103950">MIKFYFTTFHMKFPARLFSTSFTLNNTNIINEKDVKYITKNFLLENSNGFNLIKNIINSDETSEVKQKKIEVELNNIWHTEITDILQKKRSLGLDAIGTSILAKDFHNLIGDIENFINKGRTNKLPGVEYLKPSLIISIVLGKVIPFSLRHSDILNQPTHSLFAEIGKTLKYQSIFELHHRIGLIQNRVEEIKNSTEKKLVSEFNKLTKVLDEYKNTLKNLEELSGESIIKVGLGFTALLSETSEFYSLEEQIIAKNKSIRYILPKNKLNTLINNITLMDTIELPMIIPPLEWKIDDNEKIIEYGGTILNNKHRIRPLRTKSVENSDANDMTYNKELVDAVNFKSKIPYIINLKLLDFITRDEFINRDKKDNVIIYKHIHPDSALLGEYMKDRKNPKISEITTHNSKFLYHSSIISIAKLMKDVKEFYMTVFIDWRGRFYTSSCALNIQGGELARSLLLFKEGQKLNDIGLKALKIYTANAFGLDKRSKEERLDWVEQNLHKIIDIDNYEIWREADEPLLFLACALELKGYKEDPNFISHLPILMDATCNGLQHLSAMVNDFVLAEKVNLLKSTENDNPRDLYSEVIPHIKQEILEASKSYEHTNLERINVERCLVKRGLMTITYGATERGIYDQIVSKFFQKDEWNKTAGLHFVCIDSDIAPKDVVFTQKNILLWSKIIYNSLFKIHPNLNTLMVYFNSIVKVLCELDLPVNWVTPYGLVIQQKYNKFTKYNETTYVASKRYKLVLRKADTTSISKQKQIQAFIPNFVHSMDGSNIVLLIKTIRDEGRKINFASIHDCFATHANDTAWLSWYVKQSFIRIYSDSSFLRRFHNYIQLRIQAKYGEDAHFDKDGVLTHVTIDNGTDIPDRIDIPKPLVVNKDNKIYKEILHSEYFIN</sequence>
<keyword evidence="6 11" id="KW-0808">Transferase</keyword>
<dbReference type="InterPro" id="IPR002092">
    <property type="entry name" value="DNA-dir_Rpol_phage-type"/>
</dbReference>
<evidence type="ECO:0000256" key="11">
    <source>
        <dbReference type="RuleBase" id="RU003805"/>
    </source>
</evidence>
<dbReference type="Gene3D" id="1.10.150.20">
    <property type="entry name" value="5' to 3' exonuclease, C-terminal subdomain"/>
    <property type="match status" value="1"/>
</dbReference>
<keyword evidence="13" id="KW-0614">Plasmid</keyword>
<evidence type="ECO:0000256" key="6">
    <source>
        <dbReference type="ARBA" id="ARBA00022679"/>
    </source>
</evidence>
<evidence type="ECO:0000256" key="3">
    <source>
        <dbReference type="ARBA" id="ARBA00009493"/>
    </source>
</evidence>
<comment type="function">
    <text evidence="1 11">DNA-dependent RNA polymerase catalyzes the transcription of DNA into RNA using the four ribonucleoside triphosphates as substrates.</text>
</comment>
<keyword evidence="7 11" id="KW-0548">Nucleotidyltransferase</keyword>
<geneLocation type="plasmid" evidence="13">
    <name>Harbin-3</name>
</geneLocation>
<keyword evidence="8 13" id="KW-0496">Mitochondrion</keyword>
<reference evidence="13" key="1">
    <citation type="journal article" date="1999" name="Plasmid">
        <title>Divergence of a linear and a circular plasmid in disjunct natural isolates of the fungus Neurospora.</title>
        <authorList>
            <person name="Xu Y."/>
            <person name="Yang S."/>
            <person name="Turitsa I."/>
            <person name="Griffiths A."/>
        </authorList>
    </citation>
    <scope>NUCLEOTIDE SEQUENCE</scope>
    <source>
        <strain evidence="13">Harbin-3983</strain>
        <plasmid evidence="13">Harbin-3</plasmid>
    </source>
</reference>
<dbReference type="GO" id="GO:0034245">
    <property type="term" value="C:mitochondrial DNA-directed RNA polymerase complex"/>
    <property type="evidence" value="ECO:0007669"/>
    <property type="project" value="TreeGrafter"/>
</dbReference>
<dbReference type="Gene3D" id="1.10.287.280">
    <property type="match status" value="1"/>
</dbReference>
<dbReference type="EC" id="2.7.7.6" evidence="4 11"/>
<organism evidence="13">
    <name type="scientific">Neurospora intermedia</name>
    <dbReference type="NCBI Taxonomy" id="5142"/>
    <lineage>
        <taxon>Eukaryota</taxon>
        <taxon>Fungi</taxon>
        <taxon>Dikarya</taxon>
        <taxon>Ascomycota</taxon>
        <taxon>Pezizomycotina</taxon>
        <taxon>Sordariomycetes</taxon>
        <taxon>Sordariomycetidae</taxon>
        <taxon>Sordariales</taxon>
        <taxon>Sordariaceae</taxon>
        <taxon>Neurospora</taxon>
    </lineage>
</organism>
<keyword evidence="5 11" id="KW-0240">DNA-directed RNA polymerase</keyword>
<dbReference type="Pfam" id="PF00940">
    <property type="entry name" value="RNA_pol"/>
    <property type="match status" value="1"/>
</dbReference>
<dbReference type="EMBL" id="AF133505">
    <property type="protein sequence ID" value="AAD31445.1"/>
    <property type="molecule type" value="Genomic_DNA"/>
</dbReference>
<dbReference type="PANTHER" id="PTHR10102">
    <property type="entry name" value="DNA-DIRECTED RNA POLYMERASE, MITOCHONDRIAL"/>
    <property type="match status" value="1"/>
</dbReference>